<evidence type="ECO:0000256" key="6">
    <source>
        <dbReference type="SAM" id="MobiDB-lite"/>
    </source>
</evidence>
<proteinExistence type="inferred from homology"/>
<dbReference type="InterPro" id="IPR052337">
    <property type="entry name" value="SAT4-like"/>
</dbReference>
<evidence type="ECO:0000256" key="1">
    <source>
        <dbReference type="ARBA" id="ARBA00004141"/>
    </source>
</evidence>
<reference evidence="9 10" key="2">
    <citation type="submission" date="2015-05" db="EMBL/GenBank/DDBJ databases">
        <authorList>
            <person name="Morales-Cruz A."/>
            <person name="Amrine K.C."/>
            <person name="Cantu D."/>
        </authorList>
    </citation>
    <scope>NUCLEOTIDE SEQUENCE [LARGE SCALE GENOMIC DNA]</scope>
    <source>
        <strain evidence="9">DA912</strain>
    </source>
</reference>
<feature type="compositionally biased region" description="Basic and acidic residues" evidence="6">
    <location>
        <begin position="494"/>
        <end position="505"/>
    </location>
</feature>
<feature type="transmembrane region" description="Helical" evidence="7">
    <location>
        <begin position="54"/>
        <end position="78"/>
    </location>
</feature>
<dbReference type="AlphaFoldDB" id="A0A0G2F5B4"/>
<feature type="domain" description="Rhodopsin" evidence="8">
    <location>
        <begin position="38"/>
        <end position="272"/>
    </location>
</feature>
<dbReference type="EMBL" id="LCUC01000809">
    <property type="protein sequence ID" value="KKY29404.1"/>
    <property type="molecule type" value="Genomic_DNA"/>
</dbReference>
<feature type="region of interest" description="Disordered" evidence="6">
    <location>
        <begin position="351"/>
        <end position="430"/>
    </location>
</feature>
<feature type="transmembrane region" description="Helical" evidence="7">
    <location>
        <begin position="132"/>
        <end position="154"/>
    </location>
</feature>
<reference evidence="9 10" key="1">
    <citation type="submission" date="2015-05" db="EMBL/GenBank/DDBJ databases">
        <title>Distinctive expansion of gene families associated with plant cell wall degradation and secondary metabolism in the genomes of grapevine trunk pathogens.</title>
        <authorList>
            <person name="Lawrence D.P."/>
            <person name="Travadon R."/>
            <person name="Rolshausen P.E."/>
            <person name="Baumgartner K."/>
        </authorList>
    </citation>
    <scope>NUCLEOTIDE SEQUENCE [LARGE SCALE GENOMIC DNA]</scope>
    <source>
        <strain evidence="9">DA912</strain>
    </source>
</reference>
<keyword evidence="4 7" id="KW-0472">Membrane</keyword>
<name>A0A0G2F5B4_9PEZI</name>
<feature type="region of interest" description="Disordered" evidence="6">
    <location>
        <begin position="292"/>
        <end position="326"/>
    </location>
</feature>
<dbReference type="Pfam" id="PF20684">
    <property type="entry name" value="Fung_rhodopsin"/>
    <property type="match status" value="1"/>
</dbReference>
<feature type="transmembrane region" description="Helical" evidence="7">
    <location>
        <begin position="98"/>
        <end position="120"/>
    </location>
</feature>
<protein>
    <submittedName>
        <fullName evidence="9">Putative integral membrane protein</fullName>
    </submittedName>
</protein>
<feature type="region of interest" description="Disordered" evidence="6">
    <location>
        <begin position="486"/>
        <end position="505"/>
    </location>
</feature>
<comment type="similarity">
    <text evidence="5">Belongs to the SAT4 family.</text>
</comment>
<evidence type="ECO:0000256" key="7">
    <source>
        <dbReference type="SAM" id="Phobius"/>
    </source>
</evidence>
<dbReference type="GO" id="GO:0016020">
    <property type="term" value="C:membrane"/>
    <property type="evidence" value="ECO:0007669"/>
    <property type="project" value="UniProtKB-SubCell"/>
</dbReference>
<dbReference type="Proteomes" id="UP000034680">
    <property type="component" value="Unassembled WGS sequence"/>
</dbReference>
<evidence type="ECO:0000256" key="4">
    <source>
        <dbReference type="ARBA" id="ARBA00023136"/>
    </source>
</evidence>
<dbReference type="PANTHER" id="PTHR33048">
    <property type="entry name" value="PTH11-LIKE INTEGRAL MEMBRANE PROTEIN (AFU_ORTHOLOGUE AFUA_5G11245)"/>
    <property type="match status" value="1"/>
</dbReference>
<dbReference type="InterPro" id="IPR049326">
    <property type="entry name" value="Rhodopsin_dom_fungi"/>
</dbReference>
<feature type="transmembrane region" description="Helical" evidence="7">
    <location>
        <begin position="17"/>
        <end position="42"/>
    </location>
</feature>
<feature type="compositionally biased region" description="Basic and acidic residues" evidence="6">
    <location>
        <begin position="361"/>
        <end position="370"/>
    </location>
</feature>
<keyword evidence="3 7" id="KW-1133">Transmembrane helix</keyword>
<feature type="transmembrane region" description="Helical" evidence="7">
    <location>
        <begin position="210"/>
        <end position="228"/>
    </location>
</feature>
<evidence type="ECO:0000256" key="3">
    <source>
        <dbReference type="ARBA" id="ARBA00022989"/>
    </source>
</evidence>
<feature type="compositionally biased region" description="Basic and acidic residues" evidence="6">
    <location>
        <begin position="415"/>
        <end position="430"/>
    </location>
</feature>
<keyword evidence="10" id="KW-1185">Reference proteome</keyword>
<evidence type="ECO:0000313" key="9">
    <source>
        <dbReference type="EMBL" id="KKY29404.1"/>
    </source>
</evidence>
<gene>
    <name evidence="9" type="ORF">UCDDA912_g10664</name>
</gene>
<dbReference type="OrthoDB" id="3648173at2759"/>
<dbReference type="PANTHER" id="PTHR33048:SF47">
    <property type="entry name" value="INTEGRAL MEMBRANE PROTEIN-RELATED"/>
    <property type="match status" value="1"/>
</dbReference>
<dbReference type="STRING" id="1214573.A0A0G2F5B4"/>
<evidence type="ECO:0000256" key="2">
    <source>
        <dbReference type="ARBA" id="ARBA00022692"/>
    </source>
</evidence>
<feature type="transmembrane region" description="Helical" evidence="7">
    <location>
        <begin position="174"/>
        <end position="198"/>
    </location>
</feature>
<evidence type="ECO:0000256" key="5">
    <source>
        <dbReference type="ARBA" id="ARBA00038359"/>
    </source>
</evidence>
<keyword evidence="2 7" id="KW-0812">Transmembrane</keyword>
<evidence type="ECO:0000313" key="10">
    <source>
        <dbReference type="Proteomes" id="UP000034680"/>
    </source>
</evidence>
<evidence type="ECO:0000259" key="8">
    <source>
        <dbReference type="Pfam" id="PF20684"/>
    </source>
</evidence>
<feature type="compositionally biased region" description="Polar residues" evidence="6">
    <location>
        <begin position="394"/>
        <end position="414"/>
    </location>
</feature>
<sequence length="505" mass="55741">MDSTSTSVDPGLAAQNIAWLALLIVILVLSLATIIVGLRFYTRIVLLKQLGLDDYFVLLTLGFAVATGGAVLSTVPYGLGRHTETLDSSLIPLYLRSFWVSIVLYNATLMMIKLTFLIQYYRVLGVYKMKRVIWITGAIIVMWAFSQVLVVVFSCNPVQKFWQTELGGQCMPNLPFWYINAAGNIATDLAILGMPLPVLAKLKLRQQQKYILLGIFSLGFFTCAISLIRLGYLKQGPDFTWDNVPTSGWSVGELCSGIICACLPTLRPLMSKIKPQWMASYALPSRRTRHTGYGDKNNYGAGTGKNKAMSSTGNSRSTRESKDPSLFVSTKELGSMNYRRLGDDDIEMAMPAPPSPSFQADRSRFDDTRSSTDGASTFGTAFVDGPREEKQDMPMQSLNSRSKPQALQFQSTDSTETRKEYSNRGKENDKAMEILGVDQYETGVTTHIIADKGQSSMFPQHSRVVSKSKSGANLSGIEVKMDVTVSTTPSPLARPKDVSVKRPEL</sequence>
<accession>A0A0G2F5B4</accession>
<comment type="caution">
    <text evidence="9">The sequence shown here is derived from an EMBL/GenBank/DDBJ whole genome shotgun (WGS) entry which is preliminary data.</text>
</comment>
<comment type="subcellular location">
    <subcellularLocation>
        <location evidence="1">Membrane</location>
        <topology evidence="1">Multi-pass membrane protein</topology>
    </subcellularLocation>
</comment>
<organism evidence="9 10">
    <name type="scientific">Diaporthe ampelina</name>
    <dbReference type="NCBI Taxonomy" id="1214573"/>
    <lineage>
        <taxon>Eukaryota</taxon>
        <taxon>Fungi</taxon>
        <taxon>Dikarya</taxon>
        <taxon>Ascomycota</taxon>
        <taxon>Pezizomycotina</taxon>
        <taxon>Sordariomycetes</taxon>
        <taxon>Sordariomycetidae</taxon>
        <taxon>Diaporthales</taxon>
        <taxon>Diaporthaceae</taxon>
        <taxon>Diaporthe</taxon>
    </lineage>
</organism>